<gene>
    <name evidence="2" type="ORF">SDC9_204906</name>
</gene>
<name>A0A645J271_9ZZZZ</name>
<proteinExistence type="predicted"/>
<organism evidence="2">
    <name type="scientific">bioreactor metagenome</name>
    <dbReference type="NCBI Taxonomy" id="1076179"/>
    <lineage>
        <taxon>unclassified sequences</taxon>
        <taxon>metagenomes</taxon>
        <taxon>ecological metagenomes</taxon>
    </lineage>
</organism>
<dbReference type="AlphaFoldDB" id="A0A645J271"/>
<dbReference type="EMBL" id="VSSQ01128477">
    <property type="protein sequence ID" value="MPN57212.1"/>
    <property type="molecule type" value="Genomic_DNA"/>
</dbReference>
<feature type="compositionally biased region" description="Basic residues" evidence="1">
    <location>
        <begin position="109"/>
        <end position="120"/>
    </location>
</feature>
<comment type="caution">
    <text evidence="2">The sequence shown here is derived from an EMBL/GenBank/DDBJ whole genome shotgun (WGS) entry which is preliminary data.</text>
</comment>
<sequence>MGVGGQPGDVGHAVAGIRAGTEGGTADVHRVRPVVDGFDAEIGVLGRGEQFEVAARCGGRGGERSGHGGHREQSGQNPRAGRARAGTGQQMENGRSVRDRPTGYQPRTRPARHAAGRGRRRDAGDRATRGRRA</sequence>
<evidence type="ECO:0000313" key="2">
    <source>
        <dbReference type="EMBL" id="MPN57212.1"/>
    </source>
</evidence>
<feature type="region of interest" description="Disordered" evidence="1">
    <location>
        <begin position="56"/>
        <end position="133"/>
    </location>
</feature>
<protein>
    <submittedName>
        <fullName evidence="2">Uncharacterized protein</fullName>
    </submittedName>
</protein>
<evidence type="ECO:0000256" key="1">
    <source>
        <dbReference type="SAM" id="MobiDB-lite"/>
    </source>
</evidence>
<accession>A0A645J271</accession>
<feature type="region of interest" description="Disordered" evidence="1">
    <location>
        <begin position="1"/>
        <end position="25"/>
    </location>
</feature>
<feature type="compositionally biased region" description="Basic and acidic residues" evidence="1">
    <location>
        <begin position="121"/>
        <end position="133"/>
    </location>
</feature>
<feature type="compositionally biased region" description="Basic and acidic residues" evidence="1">
    <location>
        <begin position="61"/>
        <end position="73"/>
    </location>
</feature>
<reference evidence="2" key="1">
    <citation type="submission" date="2019-08" db="EMBL/GenBank/DDBJ databases">
        <authorList>
            <person name="Kucharzyk K."/>
            <person name="Murdoch R.W."/>
            <person name="Higgins S."/>
            <person name="Loffler F."/>
        </authorList>
    </citation>
    <scope>NUCLEOTIDE SEQUENCE</scope>
</reference>